<accession>A0A4E0QYU0</accession>
<dbReference type="AlphaFoldDB" id="A0A4E0QYU0"/>
<dbReference type="Proteomes" id="UP000230066">
    <property type="component" value="Unassembled WGS sequence"/>
</dbReference>
<keyword evidence="3" id="KW-1185">Reference proteome</keyword>
<evidence type="ECO:0000256" key="1">
    <source>
        <dbReference type="SAM" id="MobiDB-lite"/>
    </source>
</evidence>
<organism evidence="2 3">
    <name type="scientific">Fasciola hepatica</name>
    <name type="common">Liver fluke</name>
    <dbReference type="NCBI Taxonomy" id="6192"/>
    <lineage>
        <taxon>Eukaryota</taxon>
        <taxon>Metazoa</taxon>
        <taxon>Spiralia</taxon>
        <taxon>Lophotrochozoa</taxon>
        <taxon>Platyhelminthes</taxon>
        <taxon>Trematoda</taxon>
        <taxon>Digenea</taxon>
        <taxon>Plagiorchiida</taxon>
        <taxon>Echinostomata</taxon>
        <taxon>Echinostomatoidea</taxon>
        <taxon>Fasciolidae</taxon>
        <taxon>Fasciola</taxon>
    </lineage>
</organism>
<feature type="region of interest" description="Disordered" evidence="1">
    <location>
        <begin position="1"/>
        <end position="24"/>
    </location>
</feature>
<name>A0A4E0QYU0_FASHE</name>
<sequence>MLPLHDHDHDKHDEEDNDDDDDYEKCSVSIQFSNEKFASYDQTNMVKLVETKVASERRPINQCFQKRARQNYLEDDNDDKTDHDYEYHYVTNTILEGIIASYDQTNMVKLVETKVEFERRPINQLLIPRPPQRVQRIRIP</sequence>
<evidence type="ECO:0000313" key="3">
    <source>
        <dbReference type="Proteomes" id="UP000230066"/>
    </source>
</evidence>
<protein>
    <submittedName>
        <fullName evidence="2">Uncharacterized protein</fullName>
    </submittedName>
</protein>
<evidence type="ECO:0000313" key="2">
    <source>
        <dbReference type="EMBL" id="THD18461.1"/>
    </source>
</evidence>
<feature type="compositionally biased region" description="Basic and acidic residues" evidence="1">
    <location>
        <begin position="1"/>
        <end position="14"/>
    </location>
</feature>
<proteinExistence type="predicted"/>
<dbReference type="EMBL" id="JXXN02011394">
    <property type="protein sequence ID" value="THD18461.1"/>
    <property type="molecule type" value="Genomic_DNA"/>
</dbReference>
<reference evidence="2" key="1">
    <citation type="submission" date="2019-03" db="EMBL/GenBank/DDBJ databases">
        <title>Improved annotation for the trematode Fasciola hepatica.</title>
        <authorList>
            <person name="Choi Y.-J."/>
            <person name="Martin J."/>
            <person name="Mitreva M."/>
        </authorList>
    </citation>
    <scope>NUCLEOTIDE SEQUENCE [LARGE SCALE GENOMIC DNA]</scope>
</reference>
<gene>
    <name evidence="2" type="ORF">D915_011033</name>
</gene>
<comment type="caution">
    <text evidence="2">The sequence shown here is derived from an EMBL/GenBank/DDBJ whole genome shotgun (WGS) entry which is preliminary data.</text>
</comment>